<feature type="region of interest" description="Disordered" evidence="1">
    <location>
        <begin position="43"/>
        <end position="68"/>
    </location>
</feature>
<dbReference type="Proteomes" id="UP000306477">
    <property type="component" value="Unassembled WGS sequence"/>
</dbReference>
<evidence type="ECO:0000256" key="1">
    <source>
        <dbReference type="SAM" id="MobiDB-lite"/>
    </source>
</evidence>
<keyword evidence="3" id="KW-1185">Reference proteome</keyword>
<proteinExistence type="predicted"/>
<evidence type="ECO:0000313" key="2">
    <source>
        <dbReference type="EMBL" id="THE11902.1"/>
    </source>
</evidence>
<comment type="caution">
    <text evidence="2">The sequence shown here is derived from an EMBL/GenBank/DDBJ whole genome shotgun (WGS) entry which is preliminary data.</text>
</comment>
<sequence length="68" mass="7685">MVVSIRCDVAAERNVWALSNDRDWKTPLSRLFDLMVAELETKKYRNPSGGTTGRTKSLRDGSLKARTD</sequence>
<name>A0A4S3PSU3_9BACI</name>
<reference evidence="2 3" key="1">
    <citation type="journal article" date="2019" name="Indoor Air">
        <title>Impacts of indoor surface finishes on bacterial viability.</title>
        <authorList>
            <person name="Hu J."/>
            <person name="Maamar S.B."/>
            <person name="Glawe A.J."/>
            <person name="Gottel N."/>
            <person name="Gilbert J.A."/>
            <person name="Hartmann E.M."/>
        </authorList>
    </citation>
    <scope>NUCLEOTIDE SEQUENCE [LARGE SCALE GENOMIC DNA]</scope>
    <source>
        <strain evidence="2 3">AF060A6</strain>
    </source>
</reference>
<feature type="compositionally biased region" description="Basic and acidic residues" evidence="1">
    <location>
        <begin position="57"/>
        <end position="68"/>
    </location>
</feature>
<dbReference type="RefSeq" id="WP_136380006.1">
    <property type="nucleotide sequence ID" value="NZ_SLUB01000022.1"/>
</dbReference>
<gene>
    <name evidence="2" type="ORF">E1I69_12870</name>
</gene>
<evidence type="ECO:0000313" key="3">
    <source>
        <dbReference type="Proteomes" id="UP000306477"/>
    </source>
</evidence>
<protein>
    <submittedName>
        <fullName evidence="2">Uncharacterized protein</fullName>
    </submittedName>
</protein>
<organism evidence="2 3">
    <name type="scientific">Bacillus timonensis</name>
    <dbReference type="NCBI Taxonomy" id="1033734"/>
    <lineage>
        <taxon>Bacteria</taxon>
        <taxon>Bacillati</taxon>
        <taxon>Bacillota</taxon>
        <taxon>Bacilli</taxon>
        <taxon>Bacillales</taxon>
        <taxon>Bacillaceae</taxon>
        <taxon>Bacillus</taxon>
    </lineage>
</organism>
<dbReference type="AlphaFoldDB" id="A0A4S3PSU3"/>
<dbReference type="EMBL" id="SLUB01000022">
    <property type="protein sequence ID" value="THE11902.1"/>
    <property type="molecule type" value="Genomic_DNA"/>
</dbReference>
<accession>A0A4S3PSU3</accession>